<evidence type="ECO:0000256" key="3">
    <source>
        <dbReference type="ARBA" id="ARBA00012054"/>
    </source>
</evidence>
<comment type="catalytic activity">
    <reaction evidence="8 9">
        <text>D-gluconate + ATP = 6-phospho-D-gluconate + ADP + H(+)</text>
        <dbReference type="Rhea" id="RHEA:19433"/>
        <dbReference type="ChEBI" id="CHEBI:15378"/>
        <dbReference type="ChEBI" id="CHEBI:18391"/>
        <dbReference type="ChEBI" id="CHEBI:30616"/>
        <dbReference type="ChEBI" id="CHEBI:58759"/>
        <dbReference type="ChEBI" id="CHEBI:456216"/>
        <dbReference type="EC" id="2.7.1.12"/>
    </reaction>
</comment>
<keyword evidence="7 9" id="KW-0067">ATP-binding</keyword>
<keyword evidence="5 9" id="KW-0547">Nucleotide-binding</keyword>
<evidence type="ECO:0000256" key="6">
    <source>
        <dbReference type="ARBA" id="ARBA00022777"/>
    </source>
</evidence>
<evidence type="ECO:0000256" key="1">
    <source>
        <dbReference type="ARBA" id="ARBA00004761"/>
    </source>
</evidence>
<dbReference type="SUPFAM" id="SSF52540">
    <property type="entry name" value="P-loop containing nucleoside triphosphate hydrolases"/>
    <property type="match status" value="1"/>
</dbReference>
<dbReference type="Proteomes" id="UP001620460">
    <property type="component" value="Unassembled WGS sequence"/>
</dbReference>
<dbReference type="PANTHER" id="PTHR43442">
    <property type="entry name" value="GLUCONOKINASE-RELATED"/>
    <property type="match status" value="1"/>
</dbReference>
<accession>A0ABW8JRK8</accession>
<dbReference type="CDD" id="cd02021">
    <property type="entry name" value="GntK"/>
    <property type="match status" value="1"/>
</dbReference>
<reference evidence="10 11" key="1">
    <citation type="submission" date="2020-10" db="EMBL/GenBank/DDBJ databases">
        <title>Phylogeny of dyella-like bacteria.</title>
        <authorList>
            <person name="Fu J."/>
        </authorList>
    </citation>
    <scope>NUCLEOTIDE SEQUENCE [LARGE SCALE GENOMIC DNA]</scope>
    <source>
        <strain evidence="10 11">Gsoil3046</strain>
    </source>
</reference>
<keyword evidence="6 9" id="KW-0418">Kinase</keyword>
<sequence>MGVSGSGKSTFGATLAKVMHARFLDADDLHPPANRRKMAAGIALDDDDRRAWLNAVAVWMAKRGDDGEPGVVACSALRRRYRDRLRAAGGVVRFVYLEVPRAELEQRMRSRRHFMPVALLDSQLATLEPPGQDEAACIVDGTLPLEENLRRVLGWLTSPG</sequence>
<keyword evidence="11" id="KW-1185">Reference proteome</keyword>
<evidence type="ECO:0000313" key="10">
    <source>
        <dbReference type="EMBL" id="MFK2902467.1"/>
    </source>
</evidence>
<evidence type="ECO:0000256" key="8">
    <source>
        <dbReference type="ARBA" id="ARBA00048090"/>
    </source>
</evidence>
<evidence type="ECO:0000313" key="11">
    <source>
        <dbReference type="Proteomes" id="UP001620460"/>
    </source>
</evidence>
<evidence type="ECO:0000256" key="5">
    <source>
        <dbReference type="ARBA" id="ARBA00022741"/>
    </source>
</evidence>
<organism evidence="10 11">
    <name type="scientific">Dyella ginsengisoli</name>
    <dbReference type="NCBI Taxonomy" id="363848"/>
    <lineage>
        <taxon>Bacteria</taxon>
        <taxon>Pseudomonadati</taxon>
        <taxon>Pseudomonadota</taxon>
        <taxon>Gammaproteobacteria</taxon>
        <taxon>Lysobacterales</taxon>
        <taxon>Rhodanobacteraceae</taxon>
        <taxon>Dyella</taxon>
    </lineage>
</organism>
<dbReference type="InterPro" id="IPR006001">
    <property type="entry name" value="Therm_gnt_kin"/>
</dbReference>
<dbReference type="NCBIfam" id="TIGR01313">
    <property type="entry name" value="therm_gnt_kin"/>
    <property type="match status" value="1"/>
</dbReference>
<comment type="caution">
    <text evidence="10">The sequence shown here is derived from an EMBL/GenBank/DDBJ whole genome shotgun (WGS) entry which is preliminary data.</text>
</comment>
<dbReference type="EMBL" id="JADIKM010000001">
    <property type="protein sequence ID" value="MFK2902467.1"/>
    <property type="molecule type" value="Genomic_DNA"/>
</dbReference>
<dbReference type="EC" id="2.7.1.12" evidence="3 9"/>
<proteinExistence type="inferred from homology"/>
<dbReference type="Pfam" id="PF13671">
    <property type="entry name" value="AAA_33"/>
    <property type="match status" value="1"/>
</dbReference>
<dbReference type="Gene3D" id="3.40.50.300">
    <property type="entry name" value="P-loop containing nucleotide triphosphate hydrolases"/>
    <property type="match status" value="1"/>
</dbReference>
<comment type="pathway">
    <text evidence="1">Carbohydrate acid metabolism.</text>
</comment>
<evidence type="ECO:0000256" key="2">
    <source>
        <dbReference type="ARBA" id="ARBA00008420"/>
    </source>
</evidence>
<protein>
    <recommendedName>
        <fullName evidence="3 9">Gluconokinase</fullName>
        <ecNumber evidence="3 9">2.7.1.12</ecNumber>
    </recommendedName>
</protein>
<evidence type="ECO:0000256" key="7">
    <source>
        <dbReference type="ARBA" id="ARBA00022840"/>
    </source>
</evidence>
<gene>
    <name evidence="10" type="ORF">ISP17_00715</name>
</gene>
<dbReference type="InterPro" id="IPR027417">
    <property type="entry name" value="P-loop_NTPase"/>
</dbReference>
<name>A0ABW8JRK8_9GAMM</name>
<dbReference type="PANTHER" id="PTHR43442:SF3">
    <property type="entry name" value="GLUCONOKINASE-RELATED"/>
    <property type="match status" value="1"/>
</dbReference>
<keyword evidence="4 9" id="KW-0808">Transferase</keyword>
<evidence type="ECO:0000256" key="4">
    <source>
        <dbReference type="ARBA" id="ARBA00022679"/>
    </source>
</evidence>
<comment type="similarity">
    <text evidence="2 9">Belongs to the gluconokinase GntK/GntV family.</text>
</comment>
<evidence type="ECO:0000256" key="9">
    <source>
        <dbReference type="RuleBase" id="RU363066"/>
    </source>
</evidence>